<name>A0ABD4SEQ6_9LACO</name>
<dbReference type="Gene3D" id="3.50.50.60">
    <property type="entry name" value="FAD/NAD(P)-binding domain"/>
    <property type="match status" value="1"/>
</dbReference>
<evidence type="ECO:0000256" key="3">
    <source>
        <dbReference type="ARBA" id="ARBA00022827"/>
    </source>
</evidence>
<evidence type="ECO:0000313" key="7">
    <source>
        <dbReference type="Proteomes" id="UP001320314"/>
    </source>
</evidence>
<dbReference type="InterPro" id="IPR036188">
    <property type="entry name" value="FAD/NAD-bd_sf"/>
</dbReference>
<evidence type="ECO:0000256" key="4">
    <source>
        <dbReference type="ARBA" id="ARBA00023002"/>
    </source>
</evidence>
<dbReference type="PANTHER" id="PTHR43400:SF7">
    <property type="entry name" value="FAD-DEPENDENT OXIDOREDUCTASE 2 FAD BINDING DOMAIN-CONTAINING PROTEIN"/>
    <property type="match status" value="1"/>
</dbReference>
<evidence type="ECO:0000313" key="6">
    <source>
        <dbReference type="EMBL" id="MCD5518107.1"/>
    </source>
</evidence>
<dbReference type="Proteomes" id="UP001320314">
    <property type="component" value="Unassembled WGS sequence"/>
</dbReference>
<organism evidence="6 7">
    <name type="scientific">Lactobacillus delbrueckii subsp. allosunkii</name>
    <dbReference type="NCBI Taxonomy" id="1050107"/>
    <lineage>
        <taxon>Bacteria</taxon>
        <taxon>Bacillati</taxon>
        <taxon>Bacillota</taxon>
        <taxon>Bacilli</taxon>
        <taxon>Lactobacillales</taxon>
        <taxon>Lactobacillaceae</taxon>
        <taxon>Lactobacillus</taxon>
    </lineage>
</organism>
<accession>A0ABD4SEQ6</accession>
<dbReference type="SUPFAM" id="SSF51905">
    <property type="entry name" value="FAD/NAD(P)-binding domain"/>
    <property type="match status" value="1"/>
</dbReference>
<reference evidence="6 7" key="1">
    <citation type="submission" date="2021-12" db="EMBL/GenBank/DDBJ databases">
        <title>Antimicrobial susceptibility of Lactobacillus delbrueckii subsp. lactis obtained from milk products and other habitats.</title>
        <authorList>
            <person name="Shani N."/>
        </authorList>
    </citation>
    <scope>NUCLEOTIDE SEQUENCE [LARGE SCALE GENOMIC DNA]</scope>
    <source>
        <strain evidence="6 7">CIRM BIA 266</strain>
    </source>
</reference>
<comment type="cofactor">
    <cofactor evidence="1">
        <name>FAD</name>
        <dbReference type="ChEBI" id="CHEBI:57692"/>
    </cofactor>
</comment>
<dbReference type="PRINTS" id="PR00411">
    <property type="entry name" value="PNDRDTASEI"/>
</dbReference>
<keyword evidence="2" id="KW-0285">Flavoprotein</keyword>
<dbReference type="Gene3D" id="3.90.700.10">
    <property type="entry name" value="Succinate dehydrogenase/fumarate reductase flavoprotein, catalytic domain"/>
    <property type="match status" value="1"/>
</dbReference>
<dbReference type="EMBL" id="JAJNUD010000012">
    <property type="protein sequence ID" value="MCD5518107.1"/>
    <property type="molecule type" value="Genomic_DNA"/>
</dbReference>
<evidence type="ECO:0000256" key="1">
    <source>
        <dbReference type="ARBA" id="ARBA00001974"/>
    </source>
</evidence>
<dbReference type="PANTHER" id="PTHR43400">
    <property type="entry name" value="FUMARATE REDUCTASE"/>
    <property type="match status" value="1"/>
</dbReference>
<dbReference type="GO" id="GO:0033765">
    <property type="term" value="F:steroid dehydrogenase activity, acting on the CH-CH group of donors"/>
    <property type="evidence" value="ECO:0007669"/>
    <property type="project" value="UniProtKB-ARBA"/>
</dbReference>
<feature type="domain" description="FAD-dependent oxidoreductase 2 FAD-binding" evidence="5">
    <location>
        <begin position="9"/>
        <end position="443"/>
    </location>
</feature>
<proteinExistence type="predicted"/>
<dbReference type="InterPro" id="IPR050315">
    <property type="entry name" value="FAD-oxidoreductase_2"/>
</dbReference>
<evidence type="ECO:0000259" key="5">
    <source>
        <dbReference type="Pfam" id="PF00890"/>
    </source>
</evidence>
<dbReference type="SUPFAM" id="SSF56425">
    <property type="entry name" value="Succinate dehydrogenase/fumarate reductase flavoprotein, catalytic domain"/>
    <property type="match status" value="1"/>
</dbReference>
<keyword evidence="4" id="KW-0560">Oxidoreductase</keyword>
<dbReference type="InterPro" id="IPR027477">
    <property type="entry name" value="Succ_DH/fumarate_Rdtase_cat_sf"/>
</dbReference>
<comment type="caution">
    <text evidence="6">The sequence shown here is derived from an EMBL/GenBank/DDBJ whole genome shotgun (WGS) entry which is preliminary data.</text>
</comment>
<evidence type="ECO:0000256" key="2">
    <source>
        <dbReference type="ARBA" id="ARBA00022630"/>
    </source>
</evidence>
<gene>
    <name evidence="6" type="ORF">LOB39_05920</name>
</gene>
<protein>
    <submittedName>
        <fullName evidence="6">FAD-dependent oxidoreductase</fullName>
    </submittedName>
</protein>
<dbReference type="AlphaFoldDB" id="A0ABD4SEQ6"/>
<keyword evidence="3" id="KW-0274">FAD</keyword>
<sequence length="479" mass="52410">MKASKRKYDLVIVGSGLSGASAAAEAADQGLDTLLVEKGRNLGGTGNYVEGVLVVGSDLQKAQGVTITAEDILREEYDWTHGLADLRIWKSYLQATKGNFAWLKSHGAQMTKLRTLGTGENTWHLFDGHGKQAITEGLLPAARWQGVEIITSSQVIRLEVDLAGKISGLVIADYESQTEYFVQTEHVILATGGYLNNPELLRSHTSGNAKRIIPVNSGKNTGDGLKLAWSIGAKKFGMGMVMMFGGQVMDQAEPGFKNWSRQINRAVTHEGPLWVNERGDRFTNEDCTDIWAIAGNALIRQEKVYAILNQEEMRALSQQAFKNTDLKYDQLLADLQDDLEQEKSYLTCGDSLEELAQKLDLPHLLDSVKRYNELAKGGKDLDFGKDSRFLHPLEAGSYYAFELGIGAFCTMGGLRTDLQNRVLDQEGNWIRGLYAVGNDGSAGLVGDTYGVNIPGSEAGYCVYSGRVAAQDVAEQLQLT</sequence>
<dbReference type="InterPro" id="IPR003953">
    <property type="entry name" value="FAD-dep_OxRdtase_2_FAD-bd"/>
</dbReference>
<dbReference type="RefSeq" id="WP_009557913.1">
    <property type="nucleotide sequence ID" value="NZ_JAJNUD010000012.1"/>
</dbReference>
<dbReference type="Pfam" id="PF00890">
    <property type="entry name" value="FAD_binding_2"/>
    <property type="match status" value="1"/>
</dbReference>